<comment type="subcellular location">
    <subcellularLocation>
        <location evidence="1">Cell membrane</location>
        <topology evidence="1">Multi-pass membrane protein</topology>
    </subcellularLocation>
</comment>
<gene>
    <name evidence="9" type="ORF">VW23_023330</name>
</gene>
<dbReference type="NCBIfam" id="TIGR00711">
    <property type="entry name" value="efflux_EmrB"/>
    <property type="match status" value="1"/>
</dbReference>
<feature type="transmembrane region" description="Helical" evidence="7">
    <location>
        <begin position="346"/>
        <end position="368"/>
    </location>
</feature>
<organism evidence="9 10">
    <name type="scientific">Devosia insulae DS-56</name>
    <dbReference type="NCBI Taxonomy" id="1116389"/>
    <lineage>
        <taxon>Bacteria</taxon>
        <taxon>Pseudomonadati</taxon>
        <taxon>Pseudomonadota</taxon>
        <taxon>Alphaproteobacteria</taxon>
        <taxon>Hyphomicrobiales</taxon>
        <taxon>Devosiaceae</taxon>
        <taxon>Devosia</taxon>
    </lineage>
</organism>
<feature type="transmembrane region" description="Helical" evidence="7">
    <location>
        <begin position="151"/>
        <end position="173"/>
    </location>
</feature>
<proteinExistence type="predicted"/>
<protein>
    <recommendedName>
        <fullName evidence="8">Major facilitator superfamily (MFS) profile domain-containing protein</fullName>
    </recommendedName>
</protein>
<feature type="transmembrane region" description="Helical" evidence="7">
    <location>
        <begin position="313"/>
        <end position="334"/>
    </location>
</feature>
<keyword evidence="3" id="KW-1003">Cell membrane</keyword>
<evidence type="ECO:0000256" key="1">
    <source>
        <dbReference type="ARBA" id="ARBA00004651"/>
    </source>
</evidence>
<evidence type="ECO:0000256" key="7">
    <source>
        <dbReference type="SAM" id="Phobius"/>
    </source>
</evidence>
<dbReference type="PROSITE" id="PS50850">
    <property type="entry name" value="MFS"/>
    <property type="match status" value="1"/>
</dbReference>
<evidence type="ECO:0000256" key="4">
    <source>
        <dbReference type="ARBA" id="ARBA00022692"/>
    </source>
</evidence>
<feature type="transmembrane region" description="Helical" evidence="7">
    <location>
        <begin position="418"/>
        <end position="435"/>
    </location>
</feature>
<feature type="transmembrane region" description="Helical" evidence="7">
    <location>
        <begin position="374"/>
        <end position="397"/>
    </location>
</feature>
<evidence type="ECO:0000256" key="6">
    <source>
        <dbReference type="ARBA" id="ARBA00023136"/>
    </source>
</evidence>
<dbReference type="GO" id="GO:0022857">
    <property type="term" value="F:transmembrane transporter activity"/>
    <property type="evidence" value="ECO:0007669"/>
    <property type="project" value="InterPro"/>
</dbReference>
<feature type="domain" description="Major facilitator superfamily (MFS) profile" evidence="8">
    <location>
        <begin position="26"/>
        <end position="477"/>
    </location>
</feature>
<dbReference type="InterPro" id="IPR011701">
    <property type="entry name" value="MFS"/>
</dbReference>
<evidence type="ECO:0000313" key="9">
    <source>
        <dbReference type="EMBL" id="OEO30005.1"/>
    </source>
</evidence>
<dbReference type="Gene3D" id="1.20.1250.20">
    <property type="entry name" value="MFS general substrate transporter like domains"/>
    <property type="match status" value="1"/>
</dbReference>
<evidence type="ECO:0000256" key="3">
    <source>
        <dbReference type="ARBA" id="ARBA00022475"/>
    </source>
</evidence>
<feature type="transmembrane region" description="Helical" evidence="7">
    <location>
        <begin position="239"/>
        <end position="261"/>
    </location>
</feature>
<keyword evidence="5 7" id="KW-1133">Transmembrane helix</keyword>
<keyword evidence="10" id="KW-1185">Reference proteome</keyword>
<name>A0A1E5XN55_9HYPH</name>
<keyword evidence="4 7" id="KW-0812">Transmembrane</keyword>
<comment type="caution">
    <text evidence="9">The sequence shown here is derived from an EMBL/GenBank/DDBJ whole genome shotgun (WGS) entry which is preliminary data.</text>
</comment>
<reference evidence="9 10" key="1">
    <citation type="journal article" date="2015" name="Genome Announc.">
        <title>Genome Assemblies of Three Soil-Associated Devosia species: D. insulae, D. limi, and D. soli.</title>
        <authorList>
            <person name="Hassan Y.I."/>
            <person name="Lepp D."/>
            <person name="Zhou T."/>
        </authorList>
    </citation>
    <scope>NUCLEOTIDE SEQUENCE [LARGE SCALE GENOMIC DNA]</scope>
    <source>
        <strain evidence="9 10">DS-56</strain>
    </source>
</reference>
<dbReference type="AlphaFoldDB" id="A0A1E5XN55"/>
<dbReference type="Pfam" id="PF07690">
    <property type="entry name" value="MFS_1"/>
    <property type="match status" value="1"/>
</dbReference>
<dbReference type="PANTHER" id="PTHR42718">
    <property type="entry name" value="MAJOR FACILITATOR SUPERFAMILY MULTIDRUG TRANSPORTER MFSC"/>
    <property type="match status" value="1"/>
</dbReference>
<feature type="transmembrane region" description="Helical" evidence="7">
    <location>
        <begin position="24"/>
        <end position="49"/>
    </location>
</feature>
<evidence type="ECO:0000313" key="10">
    <source>
        <dbReference type="Proteomes" id="UP000095463"/>
    </source>
</evidence>
<sequence length="477" mass="47794">MTTVTVTATAAEAAPPTARSHNRWLALTILALAQFLVVLDASIVNIALPSLGAGLGLDHNLLTWVITAYVLPFGGLLMLGGRLADRYGHRRVFLAGVFGFIAASLLAGLSINGPMLLTARAVQGASAAPLAPAALALLMQLFPVTDGRTKALGIWGAVAGLGSVAGVLLGGVLTASIGWSAIFFINVPVGLVVLAAIPVLLSRDVAQSRARLDLWGAITITLGVVALVAAFSMVLEVGFLSPITLGLAAAGVVLLGLFTVIELRSRDPLVSFSIFANRAVTLGNLVVLLIGGAVVGLFFVLSLHMQNVLGYDAMLTGLTQVPLALALIVTAGALPPVMAKAGSAPTLAVSLVGLAIGLVWLALAPVGADFVLHLLGPTIIIGAGLGGAFIAGTELAVQGVSEADSGLASGLVNTSQQIGGALGLAVLFTLATTLTDSLGAPGADEITALAGGYSAAYLGAAGLALLAALIAAFAIRK</sequence>
<dbReference type="RefSeq" id="WP_069910766.1">
    <property type="nucleotide sequence ID" value="NZ_LAJE02000238.1"/>
</dbReference>
<dbReference type="InterPro" id="IPR004638">
    <property type="entry name" value="EmrB-like"/>
</dbReference>
<dbReference type="InterPro" id="IPR036259">
    <property type="entry name" value="MFS_trans_sf"/>
</dbReference>
<evidence type="ECO:0000259" key="8">
    <source>
        <dbReference type="PROSITE" id="PS50850"/>
    </source>
</evidence>
<dbReference type="Gene3D" id="1.20.1720.10">
    <property type="entry name" value="Multidrug resistance protein D"/>
    <property type="match status" value="1"/>
</dbReference>
<dbReference type="PANTHER" id="PTHR42718:SF46">
    <property type="entry name" value="BLR6921 PROTEIN"/>
    <property type="match status" value="1"/>
</dbReference>
<evidence type="ECO:0000256" key="2">
    <source>
        <dbReference type="ARBA" id="ARBA00022448"/>
    </source>
</evidence>
<feature type="transmembrane region" description="Helical" evidence="7">
    <location>
        <begin position="92"/>
        <end position="111"/>
    </location>
</feature>
<dbReference type="InterPro" id="IPR020846">
    <property type="entry name" value="MFS_dom"/>
</dbReference>
<dbReference type="OrthoDB" id="2414439at2"/>
<dbReference type="EMBL" id="LAJE02000238">
    <property type="protein sequence ID" value="OEO30005.1"/>
    <property type="molecule type" value="Genomic_DNA"/>
</dbReference>
<feature type="transmembrane region" description="Helical" evidence="7">
    <location>
        <begin position="455"/>
        <end position="475"/>
    </location>
</feature>
<dbReference type="SUPFAM" id="SSF103473">
    <property type="entry name" value="MFS general substrate transporter"/>
    <property type="match status" value="1"/>
</dbReference>
<evidence type="ECO:0000256" key="5">
    <source>
        <dbReference type="ARBA" id="ARBA00022989"/>
    </source>
</evidence>
<feature type="transmembrane region" description="Helical" evidence="7">
    <location>
        <begin position="214"/>
        <end position="233"/>
    </location>
</feature>
<dbReference type="GO" id="GO:0005886">
    <property type="term" value="C:plasma membrane"/>
    <property type="evidence" value="ECO:0007669"/>
    <property type="project" value="UniProtKB-SubCell"/>
</dbReference>
<feature type="transmembrane region" description="Helical" evidence="7">
    <location>
        <begin position="179"/>
        <end position="202"/>
    </location>
</feature>
<keyword evidence="6 7" id="KW-0472">Membrane</keyword>
<dbReference type="Proteomes" id="UP000095463">
    <property type="component" value="Unassembled WGS sequence"/>
</dbReference>
<feature type="transmembrane region" description="Helical" evidence="7">
    <location>
        <begin position="282"/>
        <end position="301"/>
    </location>
</feature>
<feature type="transmembrane region" description="Helical" evidence="7">
    <location>
        <begin position="61"/>
        <end position="80"/>
    </location>
</feature>
<accession>A0A1E5XN55</accession>
<keyword evidence="2" id="KW-0813">Transport</keyword>
<feature type="transmembrane region" description="Helical" evidence="7">
    <location>
        <begin position="117"/>
        <end position="139"/>
    </location>
</feature>